<evidence type="ECO:0000313" key="4">
    <source>
        <dbReference type="Proteomes" id="UP000000445"/>
    </source>
</evidence>
<dbReference type="AlphaFoldDB" id="B9KAJ3"/>
<gene>
    <name evidence="3" type="ordered locus">CTN_1800</name>
</gene>
<evidence type="ECO:0000259" key="2">
    <source>
        <dbReference type="Pfam" id="PF14451"/>
    </source>
</evidence>
<keyword evidence="4" id="KW-1185">Reference proteome</keyword>
<dbReference type="STRING" id="309803.CTN_1800"/>
<organism evidence="3 4">
    <name type="scientific">Thermotoga neapolitana (strain ATCC 49049 / DSM 4359 / NBRC 107923 / NS-E)</name>
    <dbReference type="NCBI Taxonomy" id="309803"/>
    <lineage>
        <taxon>Bacteria</taxon>
        <taxon>Thermotogati</taxon>
        <taxon>Thermotogota</taxon>
        <taxon>Thermotogae</taxon>
        <taxon>Thermotogales</taxon>
        <taxon>Thermotogaceae</taxon>
        <taxon>Thermotoga</taxon>
    </lineage>
</organism>
<dbReference type="RefSeq" id="WP_015920214.1">
    <property type="nucleotide sequence ID" value="NC_011978.1"/>
</dbReference>
<accession>B9KAJ3</accession>
<dbReference type="InterPro" id="IPR002782">
    <property type="entry name" value="Mut7-C_RNAse_dom"/>
</dbReference>
<protein>
    <recommendedName>
        <fullName evidence="5">Twitching motility protein PilT</fullName>
    </recommendedName>
</protein>
<proteinExistence type="predicted"/>
<evidence type="ECO:0008006" key="5">
    <source>
        <dbReference type="Google" id="ProtNLM"/>
    </source>
</evidence>
<feature type="domain" description="Mut7-C RNAse" evidence="1">
    <location>
        <begin position="97"/>
        <end position="239"/>
    </location>
</feature>
<dbReference type="PANTHER" id="PTHR39081:SF1">
    <property type="entry name" value="MUT7-C RNASE DOMAIN-CONTAINING PROTEIN"/>
    <property type="match status" value="1"/>
</dbReference>
<dbReference type="Pfam" id="PF14451">
    <property type="entry name" value="Ub-Mut7C"/>
    <property type="match status" value="1"/>
</dbReference>
<evidence type="ECO:0000259" key="1">
    <source>
        <dbReference type="Pfam" id="PF01927"/>
    </source>
</evidence>
<dbReference type="PANTHER" id="PTHR39081">
    <property type="entry name" value="MUT7-C DOMAIN-CONTAINING PROTEIN"/>
    <property type="match status" value="1"/>
</dbReference>
<dbReference type="HOGENOM" id="CLU_074576_0_0_0"/>
<dbReference type="EMBL" id="CP000916">
    <property type="protein sequence ID" value="ACM23976.1"/>
    <property type="molecule type" value="Genomic_DNA"/>
</dbReference>
<sequence length="245" mass="29273">MKYEKVAFFRFFGRLNDFFKDNERVKVHRFTGFQTVKDRIEALGVPHVEVSFIILNGKPVSFDHMVNDGEFFCVYPEFQTIEIPSEWLVTPRYEGEPRFVLDIHLGKLARFLRMLGFYAFFGEEEDEKLCRMAVKENAILLSRDVGLLKRKELVFGYYVRNTAPKKQLVEVVERYDLKRWMKPFTRCIECNTEFEEVPKESVKDRVPPKVYRIFNEFVRCPSCGRVYWKGSHYDHMVEFIEKNLN</sequence>
<evidence type="ECO:0000313" key="3">
    <source>
        <dbReference type="EMBL" id="ACM23976.1"/>
    </source>
</evidence>
<reference evidence="3 4" key="1">
    <citation type="journal article" date="2009" name="Biosci. Biotechnol. Biochem.">
        <title>WeGAS: a web-based microbial genome annotation system.</title>
        <authorList>
            <person name="Lee D."/>
            <person name="Seo H."/>
            <person name="Park C."/>
            <person name="Park K."/>
        </authorList>
    </citation>
    <scope>NUCLEOTIDE SEQUENCE [LARGE SCALE GENOMIC DNA]</scope>
    <source>
        <strain evidence="4">ATCC 49049 / DSM 4359 / NBRC 107923 / NS-E</strain>
    </source>
</reference>
<dbReference type="InterPro" id="IPR027798">
    <property type="entry name" value="Ub_Mut7C"/>
</dbReference>
<dbReference type="KEGG" id="tna:CTN_1800"/>
<name>B9KAJ3_THENN</name>
<dbReference type="Pfam" id="PF01927">
    <property type="entry name" value="Mut7-C"/>
    <property type="match status" value="1"/>
</dbReference>
<dbReference type="Proteomes" id="UP000000445">
    <property type="component" value="Chromosome"/>
</dbReference>
<feature type="domain" description="Ubiquitin Mut7-C" evidence="2">
    <location>
        <begin position="6"/>
        <end position="81"/>
    </location>
</feature>
<dbReference type="eggNOG" id="COG1656">
    <property type="taxonomic scope" value="Bacteria"/>
</dbReference>